<feature type="transmembrane region" description="Helical" evidence="2">
    <location>
        <begin position="43"/>
        <end position="70"/>
    </location>
</feature>
<gene>
    <name evidence="3" type="ORF">AV656_07720</name>
</gene>
<dbReference type="Proteomes" id="UP000076490">
    <property type="component" value="Unassembled WGS sequence"/>
</dbReference>
<sequence>MQHFNVTMKRLALYVVGLFFLSLGVSFSIQANLGVSPVSSLAYAFSLASGLSVGMMTVAANVLFIVLQVVLSKRFNVREATVQLIVAFLFGFFMDFTLYLLQAFPAPETMSISLLFLVVSLFVVAVGLLGYTSVKFPLMPYDELTAVIAEKTKWSVGKAKITSDLLNVVAAGLVCVISIGSLGAIGIGTVVAAYFIGKILGSLIRHFREPLLRWVYRNREDLKKDLIALQAEKAVLDESAGHKNPMQKKVSSSEDVHSLL</sequence>
<dbReference type="EMBL" id="LQNT01000009">
    <property type="protein sequence ID" value="KZE38782.1"/>
    <property type="molecule type" value="Genomic_DNA"/>
</dbReference>
<feature type="transmembrane region" description="Helical" evidence="2">
    <location>
        <begin position="12"/>
        <end position="31"/>
    </location>
</feature>
<keyword evidence="2" id="KW-0472">Membrane</keyword>
<dbReference type="OrthoDB" id="87655at2"/>
<evidence type="ECO:0000256" key="1">
    <source>
        <dbReference type="SAM" id="MobiDB-lite"/>
    </source>
</evidence>
<name>A0A161RFP5_9BACL</name>
<reference evidence="3 4" key="1">
    <citation type="submission" date="2016-01" db="EMBL/GenBank/DDBJ databases">
        <title>Whole genome sequencing of Bhargavaea cecembensis T14.</title>
        <authorList>
            <person name="Hong K.W."/>
        </authorList>
    </citation>
    <scope>NUCLEOTIDE SEQUENCE [LARGE SCALE GENOMIC DNA]</scope>
    <source>
        <strain evidence="3 4">T14</strain>
    </source>
</reference>
<feature type="compositionally biased region" description="Basic and acidic residues" evidence="1">
    <location>
        <begin position="251"/>
        <end position="260"/>
    </location>
</feature>
<dbReference type="Pfam" id="PF19700">
    <property type="entry name" value="DUF6198"/>
    <property type="match status" value="1"/>
</dbReference>
<feature type="transmembrane region" description="Helical" evidence="2">
    <location>
        <begin position="110"/>
        <end position="131"/>
    </location>
</feature>
<feature type="transmembrane region" description="Helical" evidence="2">
    <location>
        <begin position="168"/>
        <end position="196"/>
    </location>
</feature>
<evidence type="ECO:0000313" key="3">
    <source>
        <dbReference type="EMBL" id="KZE38782.1"/>
    </source>
</evidence>
<evidence type="ECO:0008006" key="5">
    <source>
        <dbReference type="Google" id="ProtNLM"/>
    </source>
</evidence>
<comment type="caution">
    <text evidence="3">The sequence shown here is derived from an EMBL/GenBank/DDBJ whole genome shotgun (WGS) entry which is preliminary data.</text>
</comment>
<proteinExistence type="predicted"/>
<dbReference type="InterPro" id="IPR038750">
    <property type="entry name" value="YczE/YyaS-like"/>
</dbReference>
<evidence type="ECO:0000256" key="2">
    <source>
        <dbReference type="SAM" id="Phobius"/>
    </source>
</evidence>
<feature type="transmembrane region" description="Helical" evidence="2">
    <location>
        <begin position="82"/>
        <end position="104"/>
    </location>
</feature>
<organism evidence="3 4">
    <name type="scientific">Bhargavaea cecembensis</name>
    <dbReference type="NCBI Taxonomy" id="394098"/>
    <lineage>
        <taxon>Bacteria</taxon>
        <taxon>Bacillati</taxon>
        <taxon>Bacillota</taxon>
        <taxon>Bacilli</taxon>
        <taxon>Bacillales</taxon>
        <taxon>Caryophanaceae</taxon>
        <taxon>Bhargavaea</taxon>
    </lineage>
</organism>
<evidence type="ECO:0000313" key="4">
    <source>
        <dbReference type="Proteomes" id="UP000076490"/>
    </source>
</evidence>
<dbReference type="AlphaFoldDB" id="A0A161RFP5"/>
<dbReference type="PANTHER" id="PTHR40078:SF1">
    <property type="entry name" value="INTEGRAL MEMBRANE PROTEIN"/>
    <property type="match status" value="1"/>
</dbReference>
<keyword evidence="2" id="KW-0812">Transmembrane</keyword>
<feature type="region of interest" description="Disordered" evidence="1">
    <location>
        <begin position="240"/>
        <end position="260"/>
    </location>
</feature>
<keyword evidence="2" id="KW-1133">Transmembrane helix</keyword>
<dbReference type="PANTHER" id="PTHR40078">
    <property type="entry name" value="INTEGRAL MEMBRANE PROTEIN-RELATED"/>
    <property type="match status" value="1"/>
</dbReference>
<accession>A0A161RFP5</accession>
<protein>
    <recommendedName>
        <fullName evidence="5">YitT family protein</fullName>
    </recommendedName>
</protein>